<organism evidence="5 6">
    <name type="scientific">Desulforhabdus amnigena</name>
    <dbReference type="NCBI Taxonomy" id="40218"/>
    <lineage>
        <taxon>Bacteria</taxon>
        <taxon>Pseudomonadati</taxon>
        <taxon>Thermodesulfobacteriota</taxon>
        <taxon>Syntrophobacteria</taxon>
        <taxon>Syntrophobacterales</taxon>
        <taxon>Syntrophobacteraceae</taxon>
        <taxon>Desulforhabdus</taxon>
    </lineage>
</organism>
<dbReference type="InterPro" id="IPR037257">
    <property type="entry name" value="T2SS_E_N_sf"/>
</dbReference>
<keyword evidence="3" id="KW-0067">ATP-binding</keyword>
<dbReference type="PANTHER" id="PTHR30258:SF1">
    <property type="entry name" value="PROTEIN TRANSPORT PROTEIN HOFB HOMOLOG"/>
    <property type="match status" value="1"/>
</dbReference>
<evidence type="ECO:0000256" key="1">
    <source>
        <dbReference type="ARBA" id="ARBA00006611"/>
    </source>
</evidence>
<dbReference type="Gene3D" id="3.30.300.160">
    <property type="entry name" value="Type II secretion system, protein E, N-terminal domain"/>
    <property type="match status" value="1"/>
</dbReference>
<dbReference type="SUPFAM" id="SSF160246">
    <property type="entry name" value="EspE N-terminal domain-like"/>
    <property type="match status" value="1"/>
</dbReference>
<keyword evidence="6" id="KW-1185">Reference proteome</keyword>
<dbReference type="Pfam" id="PF05157">
    <property type="entry name" value="MshEN"/>
    <property type="match status" value="1"/>
</dbReference>
<dbReference type="InterPro" id="IPR003593">
    <property type="entry name" value="AAA+_ATPase"/>
</dbReference>
<dbReference type="Proteomes" id="UP001144372">
    <property type="component" value="Unassembled WGS sequence"/>
</dbReference>
<gene>
    <name evidence="5" type="ORF">DAMNIGENAA_24700</name>
</gene>
<evidence type="ECO:0000313" key="5">
    <source>
        <dbReference type="EMBL" id="GLI35037.1"/>
    </source>
</evidence>
<evidence type="ECO:0000256" key="2">
    <source>
        <dbReference type="ARBA" id="ARBA00022741"/>
    </source>
</evidence>
<dbReference type="Gene3D" id="3.30.450.90">
    <property type="match status" value="1"/>
</dbReference>
<comment type="caution">
    <text evidence="5">The sequence shown here is derived from an EMBL/GenBank/DDBJ whole genome shotgun (WGS) entry which is preliminary data.</text>
</comment>
<dbReference type="RefSeq" id="WP_281794562.1">
    <property type="nucleotide sequence ID" value="NZ_BSDR01000001.1"/>
</dbReference>
<reference evidence="5" key="1">
    <citation type="submission" date="2022-12" db="EMBL/GenBank/DDBJ databases">
        <title>Reference genome sequencing for broad-spectrum identification of bacterial and archaeal isolates by mass spectrometry.</title>
        <authorList>
            <person name="Sekiguchi Y."/>
            <person name="Tourlousse D.M."/>
        </authorList>
    </citation>
    <scope>NUCLEOTIDE SEQUENCE</scope>
    <source>
        <strain evidence="5">ASRB1</strain>
    </source>
</reference>
<dbReference type="Gene3D" id="3.40.50.300">
    <property type="entry name" value="P-loop containing nucleotide triphosphate hydrolases"/>
    <property type="match status" value="1"/>
</dbReference>
<dbReference type="InterPro" id="IPR007831">
    <property type="entry name" value="T2SS_GspE_N"/>
</dbReference>
<comment type="similarity">
    <text evidence="1">Belongs to the GSP E family.</text>
</comment>
<dbReference type="GO" id="GO:0016887">
    <property type="term" value="F:ATP hydrolysis activity"/>
    <property type="evidence" value="ECO:0007669"/>
    <property type="project" value="TreeGrafter"/>
</dbReference>
<dbReference type="InterPro" id="IPR027417">
    <property type="entry name" value="P-loop_NTPase"/>
</dbReference>
<accession>A0A9W6L7W8</accession>
<protein>
    <recommendedName>
        <fullName evidence="4">Bacterial type II secretion system protein E domain-containing protein</fullName>
    </recommendedName>
</protein>
<sequence>MVKNSTFLNLLVSKGILTEEASFRLDEKFKGNAFAVLTHLVRSNNHPKRVLGKLWADSLGLSYVDMRKTLFQRHIVQQLPEVFARKHQMILIYKFGDAVTAALANPLDSLSVKAAEEIIGQRISPTFAFPDEIEAAIEIEYQSEEHLKDLSSKIVTDSIQIEDISELTKEELQKVAGSQSVVEFVRGLLLLAVRENASDIHFEPGEDKVRIRFRIDGLLQERSMLEKSLLSPVVSRLKILANLDITERRRPQDGRINLELPNRKIDFRFSSVPTIFGEKIVLRILGQTQSQDIPDLSDLAFSKQNLSTLRKVMDIPHGIFFVTGPTGSGKSTTLFSILKHLNKPEINITTIEDPVEYKLHGISQIQVNTAVELDFATALRSFLRQDPDVMLIGEIRDMETAQIACQAALTGHFVLATLHTNSAVQAVTRLIDIGLKPFLVSQSLIGVMSQRLVRKVCSRCKEKYPASPAEVKELFGSEEREVFLYRGKGCFQCNNTGYSGRVAIHEVILINDEMRSLITRGESASDIQLCARRIGFHSMRYDGVKKALRGLTTFEEINRVTTADEDAATDSF</sequence>
<dbReference type="SUPFAM" id="SSF52540">
    <property type="entry name" value="P-loop containing nucleoside triphosphate hydrolases"/>
    <property type="match status" value="1"/>
</dbReference>
<dbReference type="EMBL" id="BSDR01000001">
    <property type="protein sequence ID" value="GLI35037.1"/>
    <property type="molecule type" value="Genomic_DNA"/>
</dbReference>
<name>A0A9W6L7W8_9BACT</name>
<dbReference type="GO" id="GO:0005886">
    <property type="term" value="C:plasma membrane"/>
    <property type="evidence" value="ECO:0007669"/>
    <property type="project" value="TreeGrafter"/>
</dbReference>
<dbReference type="FunFam" id="3.40.50.300:FF:000398">
    <property type="entry name" value="Type IV pilus assembly ATPase PilB"/>
    <property type="match status" value="1"/>
</dbReference>
<dbReference type="InterPro" id="IPR001482">
    <property type="entry name" value="T2SS/T4SS_dom"/>
</dbReference>
<evidence type="ECO:0000313" key="6">
    <source>
        <dbReference type="Proteomes" id="UP001144372"/>
    </source>
</evidence>
<keyword evidence="2" id="KW-0547">Nucleotide-binding</keyword>
<evidence type="ECO:0000256" key="3">
    <source>
        <dbReference type="ARBA" id="ARBA00022840"/>
    </source>
</evidence>
<dbReference type="CDD" id="cd01129">
    <property type="entry name" value="PulE-GspE-like"/>
    <property type="match status" value="1"/>
</dbReference>
<dbReference type="PROSITE" id="PS00662">
    <property type="entry name" value="T2SP_E"/>
    <property type="match status" value="1"/>
</dbReference>
<dbReference type="PANTHER" id="PTHR30258">
    <property type="entry name" value="TYPE II SECRETION SYSTEM PROTEIN GSPE-RELATED"/>
    <property type="match status" value="1"/>
</dbReference>
<proteinExistence type="inferred from homology"/>
<dbReference type="SMART" id="SM00382">
    <property type="entry name" value="AAA"/>
    <property type="match status" value="1"/>
</dbReference>
<feature type="domain" description="Bacterial type II secretion system protein E" evidence="4">
    <location>
        <begin position="383"/>
        <end position="397"/>
    </location>
</feature>
<evidence type="ECO:0000259" key="4">
    <source>
        <dbReference type="PROSITE" id="PS00662"/>
    </source>
</evidence>
<dbReference type="GO" id="GO:0005524">
    <property type="term" value="F:ATP binding"/>
    <property type="evidence" value="ECO:0007669"/>
    <property type="project" value="UniProtKB-KW"/>
</dbReference>
<dbReference type="Pfam" id="PF00437">
    <property type="entry name" value="T2SSE"/>
    <property type="match status" value="1"/>
</dbReference>
<dbReference type="AlphaFoldDB" id="A0A9W6L7W8"/>